<evidence type="ECO:0000256" key="3">
    <source>
        <dbReference type="ARBA" id="ARBA00022448"/>
    </source>
</evidence>
<keyword evidence="5" id="KW-0175">Coiled coil</keyword>
<dbReference type="InterPro" id="IPR037232">
    <property type="entry name" value="NADH_quin_OxRdtase_su_C/D-like"/>
</dbReference>
<evidence type="ECO:0000313" key="7">
    <source>
        <dbReference type="EnsemblMetazoa" id="XP_050503465.1"/>
    </source>
</evidence>
<dbReference type="GeneID" id="126882540"/>
<proteinExistence type="inferred from homology"/>
<dbReference type="PROSITE" id="PS00542">
    <property type="entry name" value="COMPLEX1_30K"/>
    <property type="match status" value="1"/>
</dbReference>
<organism evidence="7 8">
    <name type="scientific">Diabrotica virgifera virgifera</name>
    <name type="common">western corn rootworm</name>
    <dbReference type="NCBI Taxonomy" id="50390"/>
    <lineage>
        <taxon>Eukaryota</taxon>
        <taxon>Metazoa</taxon>
        <taxon>Ecdysozoa</taxon>
        <taxon>Arthropoda</taxon>
        <taxon>Hexapoda</taxon>
        <taxon>Insecta</taxon>
        <taxon>Pterygota</taxon>
        <taxon>Neoptera</taxon>
        <taxon>Endopterygota</taxon>
        <taxon>Coleoptera</taxon>
        <taxon>Polyphaga</taxon>
        <taxon>Cucujiformia</taxon>
        <taxon>Chrysomeloidea</taxon>
        <taxon>Chrysomelidae</taxon>
        <taxon>Galerucinae</taxon>
        <taxon>Diabroticina</taxon>
        <taxon>Diabroticites</taxon>
        <taxon>Diabrotica</taxon>
    </lineage>
</organism>
<dbReference type="SUPFAM" id="SSF143243">
    <property type="entry name" value="Nqo5-like"/>
    <property type="match status" value="1"/>
</dbReference>
<evidence type="ECO:0000259" key="6">
    <source>
        <dbReference type="Pfam" id="PF00329"/>
    </source>
</evidence>
<comment type="similarity">
    <text evidence="1 4">Belongs to the complex I 30 kDa subunit family.</text>
</comment>
<evidence type="ECO:0000256" key="2">
    <source>
        <dbReference type="ARBA" id="ARBA00020084"/>
    </source>
</evidence>
<dbReference type="InterPro" id="IPR010218">
    <property type="entry name" value="NADH_DH_suC"/>
</dbReference>
<sequence length="270" mass="32059">MSFKRILSQANAFAIVFTKSIRNYSSTLCLDKKQKVSSVVSARDQLIIFGKYVAECIPKYVQKVQITSTDELEILVVPDGLLCVSQFLKDHHNCQYEGLMDVTAIDVPSREYRFEVIYNFLSYRYNSRCRVKTYTDELTPLESVTGIYKGANWPEREVYDMFGVLFANHPDLRRILTDYGFQGNPFRKDFPLSGYVELRYDEEKKRVVCEPLELAQEFRHFDLHFPWETFYKYRTKQEKNKELEIQKEKHLNKEEHLNKKEHLIKEDKKC</sequence>
<dbReference type="NCBIfam" id="TIGR01961">
    <property type="entry name" value="NuoC_fam"/>
    <property type="match status" value="1"/>
</dbReference>
<dbReference type="InterPro" id="IPR020396">
    <property type="entry name" value="NADH_UbQ_OxRdtase_CS"/>
</dbReference>
<keyword evidence="3 4" id="KW-0813">Transport</keyword>
<feature type="domain" description="NADH:ubiquinone oxidoreductase 30kDa subunit" evidence="6">
    <location>
        <begin position="76"/>
        <end position="195"/>
    </location>
</feature>
<dbReference type="Gene3D" id="3.30.460.80">
    <property type="entry name" value="NADH:ubiquinone oxidoreductase, 30kDa subunit"/>
    <property type="match status" value="1"/>
</dbReference>
<dbReference type="RefSeq" id="XP_050503465.1">
    <property type="nucleotide sequence ID" value="XM_050647508.1"/>
</dbReference>
<dbReference type="EnsemblMetazoa" id="XM_050647508.1">
    <property type="protein sequence ID" value="XP_050503465.1"/>
    <property type="gene ID" value="LOC126882540"/>
</dbReference>
<dbReference type="PANTHER" id="PTHR10884">
    <property type="entry name" value="NADH DEHYDROGENASE UBIQUINONE IRON-SULFUR PROTEIN 3"/>
    <property type="match status" value="1"/>
</dbReference>
<dbReference type="NCBIfam" id="NF004733">
    <property type="entry name" value="PRK06074.1-5"/>
    <property type="match status" value="1"/>
</dbReference>
<keyword evidence="4" id="KW-1278">Translocase</keyword>
<evidence type="ECO:0000256" key="4">
    <source>
        <dbReference type="RuleBase" id="RU003456"/>
    </source>
</evidence>
<dbReference type="PANTHER" id="PTHR10884:SF14">
    <property type="entry name" value="NADH DEHYDROGENASE [UBIQUINONE] IRON-SULFUR PROTEIN 3, MITOCHONDRIAL"/>
    <property type="match status" value="1"/>
</dbReference>
<evidence type="ECO:0000256" key="1">
    <source>
        <dbReference type="ARBA" id="ARBA00007569"/>
    </source>
</evidence>
<accession>A0ABM5JZV2</accession>
<dbReference type="InterPro" id="IPR001268">
    <property type="entry name" value="NADH_UbQ_OxRdtase_30kDa_su"/>
</dbReference>
<dbReference type="Pfam" id="PF00329">
    <property type="entry name" value="Complex1_30kDa"/>
    <property type="match status" value="1"/>
</dbReference>
<reference evidence="7" key="1">
    <citation type="submission" date="2025-05" db="UniProtKB">
        <authorList>
            <consortium name="EnsemblMetazoa"/>
        </authorList>
    </citation>
    <scope>IDENTIFICATION</scope>
</reference>
<keyword evidence="8" id="KW-1185">Reference proteome</keyword>
<keyword evidence="4" id="KW-0520">NAD</keyword>
<dbReference type="HAMAP" id="MF_01357">
    <property type="entry name" value="NDH1_NuoC"/>
    <property type="match status" value="1"/>
</dbReference>
<dbReference type="Proteomes" id="UP001652700">
    <property type="component" value="Unplaced"/>
</dbReference>
<evidence type="ECO:0000313" key="8">
    <source>
        <dbReference type="Proteomes" id="UP001652700"/>
    </source>
</evidence>
<name>A0ABM5JZV2_DIAVI</name>
<evidence type="ECO:0000256" key="5">
    <source>
        <dbReference type="SAM" id="Coils"/>
    </source>
</evidence>
<protein>
    <recommendedName>
        <fullName evidence="2">NADH dehydrogenase [ubiquinone] iron-sulfur protein 3, mitochondrial</fullName>
    </recommendedName>
</protein>
<feature type="coiled-coil region" evidence="5">
    <location>
        <begin position="233"/>
        <end position="260"/>
    </location>
</feature>